<protein>
    <submittedName>
        <fullName evidence="1">Uncharacterized protein</fullName>
    </submittedName>
</protein>
<dbReference type="AlphaFoldDB" id="A0A8X6MHI6"/>
<comment type="caution">
    <text evidence="1">The sequence shown here is derived from an EMBL/GenBank/DDBJ whole genome shotgun (WGS) entry which is preliminary data.</text>
</comment>
<gene>
    <name evidence="1" type="ORF">NPIL_527451</name>
</gene>
<accession>A0A8X6MHI6</accession>
<keyword evidence="2" id="KW-1185">Reference proteome</keyword>
<name>A0A8X6MHI6_NEPPI</name>
<organism evidence="1 2">
    <name type="scientific">Nephila pilipes</name>
    <name type="common">Giant wood spider</name>
    <name type="synonym">Nephila maculata</name>
    <dbReference type="NCBI Taxonomy" id="299642"/>
    <lineage>
        <taxon>Eukaryota</taxon>
        <taxon>Metazoa</taxon>
        <taxon>Ecdysozoa</taxon>
        <taxon>Arthropoda</taxon>
        <taxon>Chelicerata</taxon>
        <taxon>Arachnida</taxon>
        <taxon>Araneae</taxon>
        <taxon>Araneomorphae</taxon>
        <taxon>Entelegynae</taxon>
        <taxon>Araneoidea</taxon>
        <taxon>Nephilidae</taxon>
        <taxon>Nephila</taxon>
    </lineage>
</organism>
<dbReference type="Proteomes" id="UP000887013">
    <property type="component" value="Unassembled WGS sequence"/>
</dbReference>
<sequence>MIQDGLRVCRSGCSQPNQACSQGGVLKMGQGVCRLSPFPALLREPVCAAGMRPTLESLFRTVSMASDCSVLRGTASLQESSCLWGDFRPPSVGRCSWNLLGFCDGACAV</sequence>
<evidence type="ECO:0000313" key="1">
    <source>
        <dbReference type="EMBL" id="GFS52197.1"/>
    </source>
</evidence>
<reference evidence="1" key="1">
    <citation type="submission" date="2020-08" db="EMBL/GenBank/DDBJ databases">
        <title>Multicomponent nature underlies the extraordinary mechanical properties of spider dragline silk.</title>
        <authorList>
            <person name="Kono N."/>
            <person name="Nakamura H."/>
            <person name="Mori M."/>
            <person name="Yoshida Y."/>
            <person name="Ohtoshi R."/>
            <person name="Malay A.D."/>
            <person name="Moran D.A.P."/>
            <person name="Tomita M."/>
            <person name="Numata K."/>
            <person name="Arakawa K."/>
        </authorList>
    </citation>
    <scope>NUCLEOTIDE SEQUENCE</scope>
</reference>
<evidence type="ECO:0000313" key="2">
    <source>
        <dbReference type="Proteomes" id="UP000887013"/>
    </source>
</evidence>
<dbReference type="EMBL" id="BMAW01091907">
    <property type="protein sequence ID" value="GFS52197.1"/>
    <property type="molecule type" value="Genomic_DNA"/>
</dbReference>
<proteinExistence type="predicted"/>